<accession>A0ABX1ZYY8</accession>
<dbReference type="EMBL" id="JABEZU010000001">
    <property type="protein sequence ID" value="NOV95745.1"/>
    <property type="molecule type" value="Genomic_DNA"/>
</dbReference>
<sequence length="302" mass="33075">MAASRLALVRARVSLPVTRRATGILAGRHRSVLTGHGQDFDDLRHYEVGDDVGDIDWKASARAGAPIIRRFAHESSLTVVLLVDTGRTMTATAAGGEEKSTVADYTAAVTAYLATSRGDRVALLAGDAERLVHRPARASAGEIEATLRALEATWSPDAPPSDLGVLLRRALSTFRRRSLIVLVTDEAQPWQEHERLLKLLAVQHEVLVVAVEDLDPFDPRLPGMLRGRRGSDVVDVTSGWSVPRFLRGRRRPAEAAARETARRRAQTESLLARRQVRSVRVASTDDVVGGLVSLARRERRAR</sequence>
<comment type="caution">
    <text evidence="2">The sequence shown here is derived from an EMBL/GenBank/DDBJ whole genome shotgun (WGS) entry which is preliminary data.</text>
</comment>
<organism evidence="2 3">
    <name type="scientific">Isoptericola halotolerans</name>
    <dbReference type="NCBI Taxonomy" id="300560"/>
    <lineage>
        <taxon>Bacteria</taxon>
        <taxon>Bacillati</taxon>
        <taxon>Actinomycetota</taxon>
        <taxon>Actinomycetes</taxon>
        <taxon>Micrococcales</taxon>
        <taxon>Promicromonosporaceae</taxon>
        <taxon>Isoptericola</taxon>
    </lineage>
</organism>
<dbReference type="PANTHER" id="PTHR33608">
    <property type="entry name" value="BLL2464 PROTEIN"/>
    <property type="match status" value="1"/>
</dbReference>
<dbReference type="Proteomes" id="UP000757540">
    <property type="component" value="Unassembled WGS sequence"/>
</dbReference>
<dbReference type="SUPFAM" id="SSF53300">
    <property type="entry name" value="vWA-like"/>
    <property type="match status" value="1"/>
</dbReference>
<keyword evidence="3" id="KW-1185">Reference proteome</keyword>
<evidence type="ECO:0000313" key="2">
    <source>
        <dbReference type="EMBL" id="NOV95745.1"/>
    </source>
</evidence>
<name>A0ABX1ZYY8_9MICO</name>
<evidence type="ECO:0000313" key="3">
    <source>
        <dbReference type="Proteomes" id="UP000757540"/>
    </source>
</evidence>
<protein>
    <submittedName>
        <fullName evidence="2">Uncharacterized protein (DUF58 family)</fullName>
    </submittedName>
</protein>
<gene>
    <name evidence="2" type="ORF">HDG69_000298</name>
</gene>
<feature type="domain" description="DUF58" evidence="1">
    <location>
        <begin position="42"/>
        <end position="224"/>
    </location>
</feature>
<dbReference type="InterPro" id="IPR002881">
    <property type="entry name" value="DUF58"/>
</dbReference>
<dbReference type="Pfam" id="PF01882">
    <property type="entry name" value="DUF58"/>
    <property type="match status" value="1"/>
</dbReference>
<reference evidence="2 3" key="1">
    <citation type="submission" date="2020-05" db="EMBL/GenBank/DDBJ databases">
        <title>Genomic Encyclopedia of Type Strains, Phase III (KMG-III): the genomes of soil and plant-associated and newly described type strains.</title>
        <authorList>
            <person name="Whitman W."/>
        </authorList>
    </citation>
    <scope>NUCLEOTIDE SEQUENCE [LARGE SCALE GENOMIC DNA]</scope>
    <source>
        <strain evidence="2 3">KCTC 19046</strain>
    </source>
</reference>
<dbReference type="RefSeq" id="WP_171782012.1">
    <property type="nucleotide sequence ID" value="NZ_BAAAML010000002.1"/>
</dbReference>
<evidence type="ECO:0000259" key="1">
    <source>
        <dbReference type="Pfam" id="PF01882"/>
    </source>
</evidence>
<dbReference type="Gene3D" id="3.40.50.410">
    <property type="entry name" value="von Willebrand factor, type A domain"/>
    <property type="match status" value="1"/>
</dbReference>
<proteinExistence type="predicted"/>
<dbReference type="PANTHER" id="PTHR33608:SF12">
    <property type="entry name" value="DUF58 DOMAIN-CONTAINING PROTEIN"/>
    <property type="match status" value="1"/>
</dbReference>
<dbReference type="InterPro" id="IPR036465">
    <property type="entry name" value="vWFA_dom_sf"/>
</dbReference>